<evidence type="ECO:0000313" key="3">
    <source>
        <dbReference type="Proteomes" id="UP000256486"/>
    </source>
</evidence>
<dbReference type="Gene3D" id="3.40.50.1820">
    <property type="entry name" value="alpha/beta hydrolase"/>
    <property type="match status" value="1"/>
</dbReference>
<dbReference type="PANTHER" id="PTHR45763:SF46">
    <property type="entry name" value="AB HYDROLASE-1 DOMAIN-CONTAINING PROTEIN"/>
    <property type="match status" value="1"/>
</dbReference>
<dbReference type="GO" id="GO:0003824">
    <property type="term" value="F:catalytic activity"/>
    <property type="evidence" value="ECO:0007669"/>
    <property type="project" value="UniProtKB-ARBA"/>
</dbReference>
<dbReference type="InterPro" id="IPR029058">
    <property type="entry name" value="AB_hydrolase_fold"/>
</dbReference>
<dbReference type="InterPro" id="IPR000073">
    <property type="entry name" value="AB_hydrolase_1"/>
</dbReference>
<proteinExistence type="predicted"/>
<dbReference type="OrthoDB" id="9800988at2"/>
<feature type="domain" description="AB hydrolase-1" evidence="1">
    <location>
        <begin position="46"/>
        <end position="295"/>
    </location>
</feature>
<dbReference type="AlphaFoldDB" id="A0A3E0VH30"/>
<comment type="caution">
    <text evidence="2">The sequence shown here is derived from an EMBL/GenBank/DDBJ whole genome shotgun (WGS) entry which is preliminary data.</text>
</comment>
<organism evidence="2 3">
    <name type="scientific">Subtercola boreus</name>
    <dbReference type="NCBI Taxonomy" id="120213"/>
    <lineage>
        <taxon>Bacteria</taxon>
        <taxon>Bacillati</taxon>
        <taxon>Actinomycetota</taxon>
        <taxon>Actinomycetes</taxon>
        <taxon>Micrococcales</taxon>
        <taxon>Microbacteriaceae</taxon>
        <taxon>Subtercola</taxon>
    </lineage>
</organism>
<keyword evidence="3" id="KW-1185">Reference proteome</keyword>
<protein>
    <recommendedName>
        <fullName evidence="1">AB hydrolase-1 domain-containing protein</fullName>
    </recommendedName>
</protein>
<dbReference type="RefSeq" id="WP_116414234.1">
    <property type="nucleotide sequence ID" value="NZ_NBWZ01000001.1"/>
</dbReference>
<reference evidence="2 3" key="1">
    <citation type="submission" date="2017-04" db="EMBL/GenBank/DDBJ databases">
        <title>Comparative genome analysis of Subtercola boreus.</title>
        <authorList>
            <person name="Cho Y.-J."/>
            <person name="Cho A."/>
            <person name="Kim O.-S."/>
            <person name="Lee J.-I."/>
        </authorList>
    </citation>
    <scope>NUCLEOTIDE SEQUENCE [LARGE SCALE GENOMIC DNA]</scope>
    <source>
        <strain evidence="2 3">K300</strain>
    </source>
</reference>
<gene>
    <name evidence="2" type="ORF">B7R54_06035</name>
</gene>
<dbReference type="Pfam" id="PF00561">
    <property type="entry name" value="Abhydrolase_1"/>
    <property type="match status" value="1"/>
</dbReference>
<evidence type="ECO:0000313" key="2">
    <source>
        <dbReference type="EMBL" id="RFA08833.1"/>
    </source>
</evidence>
<dbReference type="SUPFAM" id="SSF53474">
    <property type="entry name" value="alpha/beta-Hydrolases"/>
    <property type="match status" value="1"/>
</dbReference>
<sequence length="311" mass="33720">MSTGRQTMVRKAVVAPLRENLPPSILTLPDGRELAYHEYGDPAGVVVLNCHGGLVSGIDVEYSDEPARALGVRLISPDRPGIGGSSRNPGHRMLDWASTDLTVLLQHLGVERFSVLGWSEGGQYALAVAHAHADRVDRVAVVAGALPLAEPAHPSRLAELNANDRRLIALSGRAPLIARAYFLGSRWLTVLSPPLLARLASIGLGPSDTTLITTYSNWFARAMAESVADTRGSVDDYRAFGAPWGFAPEDVRARVEVFQGDADRVIRAEWSRILVERLPDARLHEYPGDGHFVALTRRAEILERLVAPLPG</sequence>
<dbReference type="PANTHER" id="PTHR45763">
    <property type="entry name" value="HYDROLASE, ALPHA/BETA FOLD FAMILY PROTEIN, EXPRESSED-RELATED"/>
    <property type="match status" value="1"/>
</dbReference>
<accession>A0A3E0VH30</accession>
<dbReference type="EMBL" id="NBWZ01000001">
    <property type="protein sequence ID" value="RFA08833.1"/>
    <property type="molecule type" value="Genomic_DNA"/>
</dbReference>
<dbReference type="PRINTS" id="PR00111">
    <property type="entry name" value="ABHYDROLASE"/>
</dbReference>
<dbReference type="Proteomes" id="UP000256486">
    <property type="component" value="Unassembled WGS sequence"/>
</dbReference>
<name>A0A3E0VH30_9MICO</name>
<evidence type="ECO:0000259" key="1">
    <source>
        <dbReference type="Pfam" id="PF00561"/>
    </source>
</evidence>